<dbReference type="Proteomes" id="UP001194273">
    <property type="component" value="Unassembled WGS sequence"/>
</dbReference>
<sequence>MSRTRITPQDAGITPRSVTRRDALRLFIAAGLCTTLFPGIASAETTQEKLDAAQLSYDQAQEELDRIAAEYEKIATQLSATTAKVADVSGQIEEKQAQIDQKQDEIDQKQLEIEHKQGVLGDRMSASYKAGPLSTLDLLLSSATFDEFTSNIYYLDKVTESDREMIDEVRQLKAELEEEKAELETQKAELEEQKAELEELQEEQRAQLEEARAKQIESQELVDNLSAEVQELMEKRDAELLAAQQLAEQMQQQGGSRPSGGHGNTVVSGSGSLARVINACYSTPSPGSGLCAAWVTNVFQNAGIGSFWGNADDMYYSWCGTSPSNAQPGMIVAVNVSPDSAAGRIYGHIGVCIDSGTVMDNIGYIRTTSLSSWVSHYSALATPLCGWLGGVKLS</sequence>
<dbReference type="Gene3D" id="6.10.250.3150">
    <property type="match status" value="1"/>
</dbReference>
<dbReference type="RefSeq" id="WP_193529588.1">
    <property type="nucleotide sequence ID" value="NZ_JADCJZ010000002.1"/>
</dbReference>
<keyword evidence="1" id="KW-0732">Signal</keyword>
<keyword evidence="5" id="KW-1185">Reference proteome</keyword>
<dbReference type="InterPro" id="IPR006311">
    <property type="entry name" value="TAT_signal"/>
</dbReference>
<reference evidence="4 5" key="1">
    <citation type="submission" date="2020-10" db="EMBL/GenBank/DDBJ databases">
        <title>ChiBAC.</title>
        <authorList>
            <person name="Zenner C."/>
            <person name="Hitch T.C.A."/>
            <person name="Clavel T."/>
        </authorList>
    </citation>
    <scope>NUCLEOTIDE SEQUENCE [LARGE SCALE GENOMIC DNA]</scope>
    <source>
        <strain evidence="4 5">DSM 107455</strain>
    </source>
</reference>
<evidence type="ECO:0000313" key="4">
    <source>
        <dbReference type="EMBL" id="MBE5024161.1"/>
    </source>
</evidence>
<dbReference type="PROSITE" id="PS51318">
    <property type="entry name" value="TAT"/>
    <property type="match status" value="1"/>
</dbReference>
<evidence type="ECO:0000259" key="3">
    <source>
        <dbReference type="Pfam" id="PF24568"/>
    </source>
</evidence>
<gene>
    <name evidence="4" type="ORF">INF26_04760</name>
</gene>
<feature type="domain" description="Peptidoglycan hydrolase PcsB coiled-coil" evidence="3">
    <location>
        <begin position="106"/>
        <end position="178"/>
    </location>
</feature>
<evidence type="ECO:0000313" key="5">
    <source>
        <dbReference type="Proteomes" id="UP001194273"/>
    </source>
</evidence>
<accession>A0ABR9QSV4</accession>
<feature type="coiled-coil region" evidence="2">
    <location>
        <begin position="43"/>
        <end position="119"/>
    </location>
</feature>
<comment type="caution">
    <text evidence="4">The sequence shown here is derived from an EMBL/GenBank/DDBJ whole genome shotgun (WGS) entry which is preliminary data.</text>
</comment>
<feature type="coiled-coil region" evidence="2">
    <location>
        <begin position="155"/>
        <end position="253"/>
    </location>
</feature>
<evidence type="ECO:0000256" key="2">
    <source>
        <dbReference type="SAM" id="Coils"/>
    </source>
</evidence>
<dbReference type="EMBL" id="JADCJZ010000002">
    <property type="protein sequence ID" value="MBE5024161.1"/>
    <property type="molecule type" value="Genomic_DNA"/>
</dbReference>
<dbReference type="InterPro" id="IPR057309">
    <property type="entry name" value="PcsB_CC"/>
</dbReference>
<proteinExistence type="predicted"/>
<organism evidence="4 5">
    <name type="scientific">Thermophilibacter gallinarum</name>
    <dbReference type="NCBI Taxonomy" id="2779357"/>
    <lineage>
        <taxon>Bacteria</taxon>
        <taxon>Bacillati</taxon>
        <taxon>Actinomycetota</taxon>
        <taxon>Coriobacteriia</taxon>
        <taxon>Coriobacteriales</taxon>
        <taxon>Atopobiaceae</taxon>
        <taxon>Thermophilibacter</taxon>
    </lineage>
</organism>
<name>A0ABR9QSV4_9ACTN</name>
<protein>
    <submittedName>
        <fullName evidence="4">Tat pathway signal protein</fullName>
    </submittedName>
</protein>
<evidence type="ECO:0000256" key="1">
    <source>
        <dbReference type="ARBA" id="ARBA00022729"/>
    </source>
</evidence>
<keyword evidence="2" id="KW-0175">Coiled coil</keyword>
<dbReference type="Pfam" id="PF24568">
    <property type="entry name" value="CC_PcsB"/>
    <property type="match status" value="1"/>
</dbReference>